<dbReference type="EMBL" id="JBAMZK010000022">
    <property type="protein sequence ID" value="KAL0505787.1"/>
    <property type="molecule type" value="Genomic_DNA"/>
</dbReference>
<accession>A0AAW3AJV3</accession>
<gene>
    <name evidence="2" type="ORF">Q4I31_003569</name>
</gene>
<evidence type="ECO:0000313" key="3">
    <source>
        <dbReference type="Proteomes" id="UP001500131"/>
    </source>
</evidence>
<sequence>MTSQDQHTDNAACVDSGEFAPQEQAEGAPGAVEQSLTFADEENPDPPCEVQRVEECPEQSVPLEDLETQGHETPAPKEYGEELAEHAPQQSHPPQYCPEDSEAQVVPQQAYEEEAPQAYPEETDDYYAAPQHAYEEVAPRYVHAAAAPPSAIVKPRTRNVGGVRPA</sequence>
<evidence type="ECO:0000256" key="1">
    <source>
        <dbReference type="SAM" id="MobiDB-lite"/>
    </source>
</evidence>
<dbReference type="AlphaFoldDB" id="A0AAW3AJV3"/>
<organism evidence="2 3">
    <name type="scientific">Leishmania lindenbergi</name>
    <dbReference type="NCBI Taxonomy" id="651832"/>
    <lineage>
        <taxon>Eukaryota</taxon>
        <taxon>Discoba</taxon>
        <taxon>Euglenozoa</taxon>
        <taxon>Kinetoplastea</taxon>
        <taxon>Metakinetoplastina</taxon>
        <taxon>Trypanosomatida</taxon>
        <taxon>Trypanosomatidae</taxon>
        <taxon>Leishmaniinae</taxon>
        <taxon>Leishmania</taxon>
    </lineage>
</organism>
<protein>
    <submittedName>
        <fullName evidence="2">Uncharacterized protein</fullName>
    </submittedName>
</protein>
<feature type="region of interest" description="Disordered" evidence="1">
    <location>
        <begin position="1"/>
        <end position="116"/>
    </location>
</feature>
<feature type="compositionally biased region" description="Basic and acidic residues" evidence="1">
    <location>
        <begin position="68"/>
        <end position="85"/>
    </location>
</feature>
<dbReference type="Proteomes" id="UP001500131">
    <property type="component" value="Unassembled WGS sequence"/>
</dbReference>
<keyword evidence="3" id="KW-1185">Reference proteome</keyword>
<comment type="caution">
    <text evidence="2">The sequence shown here is derived from an EMBL/GenBank/DDBJ whole genome shotgun (WGS) entry which is preliminary data.</text>
</comment>
<proteinExistence type="predicted"/>
<name>A0AAW3AJV3_9TRYP</name>
<reference evidence="2 3" key="1">
    <citation type="submission" date="2024-02" db="EMBL/GenBank/DDBJ databases">
        <title>FIRST GENOME SEQUENCES OF Leishmania (Viannia) shawi, Leishmania (Viannia) lindenbergi AND Leishmania (Viannia) utingensis.</title>
        <authorList>
            <person name="Resadore F."/>
            <person name="Custodio M.G.F."/>
            <person name="Boite M.C."/>
            <person name="Cupolillo E."/>
            <person name="Ferreira G.E.M."/>
        </authorList>
    </citation>
    <scope>NUCLEOTIDE SEQUENCE [LARGE SCALE GENOMIC DNA]</scope>
    <source>
        <strain evidence="2 3">MHOM/BR/1966/M15733</strain>
    </source>
</reference>
<evidence type="ECO:0000313" key="2">
    <source>
        <dbReference type="EMBL" id="KAL0505787.1"/>
    </source>
</evidence>